<dbReference type="AlphaFoldDB" id="A0AAN9QPS2"/>
<dbReference type="EMBL" id="JAYMYQ010000004">
    <property type="protein sequence ID" value="KAK7338958.1"/>
    <property type="molecule type" value="Genomic_DNA"/>
</dbReference>
<keyword evidence="2" id="KW-1185">Reference proteome</keyword>
<accession>A0AAN9QPS2</accession>
<evidence type="ECO:0000313" key="2">
    <source>
        <dbReference type="Proteomes" id="UP001367508"/>
    </source>
</evidence>
<reference evidence="1 2" key="1">
    <citation type="submission" date="2024-01" db="EMBL/GenBank/DDBJ databases">
        <title>The genomes of 5 underutilized Papilionoideae crops provide insights into root nodulation and disease resistanc.</title>
        <authorList>
            <person name="Jiang F."/>
        </authorList>
    </citation>
    <scope>NUCLEOTIDE SEQUENCE [LARGE SCALE GENOMIC DNA]</scope>
    <source>
        <strain evidence="1">LVBAO_FW01</strain>
        <tissue evidence="1">Leaves</tissue>
    </source>
</reference>
<name>A0AAN9QPS2_CANGL</name>
<organism evidence="1 2">
    <name type="scientific">Canavalia gladiata</name>
    <name type="common">Sword bean</name>
    <name type="synonym">Dolichos gladiatus</name>
    <dbReference type="NCBI Taxonomy" id="3824"/>
    <lineage>
        <taxon>Eukaryota</taxon>
        <taxon>Viridiplantae</taxon>
        <taxon>Streptophyta</taxon>
        <taxon>Embryophyta</taxon>
        <taxon>Tracheophyta</taxon>
        <taxon>Spermatophyta</taxon>
        <taxon>Magnoliopsida</taxon>
        <taxon>eudicotyledons</taxon>
        <taxon>Gunneridae</taxon>
        <taxon>Pentapetalae</taxon>
        <taxon>rosids</taxon>
        <taxon>fabids</taxon>
        <taxon>Fabales</taxon>
        <taxon>Fabaceae</taxon>
        <taxon>Papilionoideae</taxon>
        <taxon>50 kb inversion clade</taxon>
        <taxon>NPAAA clade</taxon>
        <taxon>indigoferoid/millettioid clade</taxon>
        <taxon>Phaseoleae</taxon>
        <taxon>Canavalia</taxon>
    </lineage>
</organism>
<proteinExistence type="predicted"/>
<gene>
    <name evidence="1" type="ORF">VNO77_19592</name>
</gene>
<evidence type="ECO:0000313" key="1">
    <source>
        <dbReference type="EMBL" id="KAK7338958.1"/>
    </source>
</evidence>
<comment type="caution">
    <text evidence="1">The sequence shown here is derived from an EMBL/GenBank/DDBJ whole genome shotgun (WGS) entry which is preliminary data.</text>
</comment>
<dbReference type="Proteomes" id="UP001367508">
    <property type="component" value="Unassembled WGS sequence"/>
</dbReference>
<sequence>MWGYAHASCIQQASIHSIWLKLKQGRYNSRRDADQWLGDGICNPRFWVRTPNSIYVDQFVVECPSSYLIVSCTCISHVFVDTRTSHAPKTCFGIILSKPHFGKTTPLSTKPPPFPLLAFCLVHQFHYSVFCVHHGQI</sequence>
<protein>
    <submittedName>
        <fullName evidence="1">Uncharacterized protein</fullName>
    </submittedName>
</protein>